<dbReference type="CDD" id="cd04606">
    <property type="entry name" value="CBS_pair_Mg_transporter"/>
    <property type="match status" value="1"/>
</dbReference>
<dbReference type="EMBL" id="QFOT01000140">
    <property type="protein sequence ID" value="PZP54429.1"/>
    <property type="molecule type" value="Genomic_DNA"/>
</dbReference>
<dbReference type="Pfam" id="PF03448">
    <property type="entry name" value="MgtE_N"/>
    <property type="match status" value="1"/>
</dbReference>
<dbReference type="InterPro" id="IPR036739">
    <property type="entry name" value="SLC41_membr_dom_sf"/>
</dbReference>
<evidence type="ECO:0000259" key="10">
    <source>
        <dbReference type="PROSITE" id="PS51371"/>
    </source>
</evidence>
<comment type="subunit">
    <text evidence="9">Homodimer.</text>
</comment>
<feature type="transmembrane region" description="Helical" evidence="9">
    <location>
        <begin position="409"/>
        <end position="434"/>
    </location>
</feature>
<keyword evidence="4 9" id="KW-0812">Transmembrane</keyword>
<feature type="domain" description="CBS" evidence="10">
    <location>
        <begin position="225"/>
        <end position="284"/>
    </location>
</feature>
<organism evidence="11 12">
    <name type="scientific">Micavibrio aeruginosavorus</name>
    <dbReference type="NCBI Taxonomy" id="349221"/>
    <lineage>
        <taxon>Bacteria</taxon>
        <taxon>Pseudomonadati</taxon>
        <taxon>Bdellovibrionota</taxon>
        <taxon>Bdellovibrionia</taxon>
        <taxon>Bdellovibrionales</taxon>
        <taxon>Pseudobdellovibrionaceae</taxon>
        <taxon>Micavibrio</taxon>
    </lineage>
</organism>
<protein>
    <recommendedName>
        <fullName evidence="9">Magnesium transporter MgtE</fullName>
    </recommendedName>
</protein>
<feature type="transmembrane region" description="Helical" evidence="9">
    <location>
        <begin position="307"/>
        <end position="329"/>
    </location>
</feature>
<keyword evidence="6 9" id="KW-1133">Transmembrane helix</keyword>
<dbReference type="InterPro" id="IPR006669">
    <property type="entry name" value="MgtE_transporter"/>
</dbReference>
<dbReference type="SUPFAM" id="SSF161093">
    <property type="entry name" value="MgtE membrane domain-like"/>
    <property type="match status" value="1"/>
</dbReference>
<evidence type="ECO:0000256" key="8">
    <source>
        <dbReference type="PROSITE-ProRule" id="PRU00703"/>
    </source>
</evidence>
<comment type="subcellular location">
    <subcellularLocation>
        <location evidence="9">Cell membrane</location>
        <topology evidence="9">Multi-pass membrane protein</topology>
    </subcellularLocation>
    <subcellularLocation>
        <location evidence="1">Membrane</location>
        <topology evidence="1">Multi-pass membrane protein</topology>
    </subcellularLocation>
</comment>
<dbReference type="Pfam" id="PF01769">
    <property type="entry name" value="MgtE"/>
    <property type="match status" value="1"/>
</dbReference>
<dbReference type="InterPro" id="IPR006668">
    <property type="entry name" value="Mg_transptr_MgtE_intracell_dom"/>
</dbReference>
<keyword evidence="7 9" id="KW-0472">Membrane</keyword>
<gene>
    <name evidence="11" type="primary">mgtE</name>
    <name evidence="11" type="ORF">DI586_09985</name>
</gene>
<proteinExistence type="inferred from homology"/>
<dbReference type="SUPFAM" id="SSF54631">
    <property type="entry name" value="CBS-domain pair"/>
    <property type="match status" value="1"/>
</dbReference>
<dbReference type="InterPro" id="IPR006667">
    <property type="entry name" value="SLC41_membr_dom"/>
</dbReference>
<comment type="caution">
    <text evidence="11">The sequence shown here is derived from an EMBL/GenBank/DDBJ whole genome shotgun (WGS) entry which is preliminary data.</text>
</comment>
<accession>A0A2W5HKY7</accession>
<comment type="function">
    <text evidence="9">Acts as a magnesium transporter.</text>
</comment>
<feature type="transmembrane region" description="Helical" evidence="9">
    <location>
        <begin position="335"/>
        <end position="360"/>
    </location>
</feature>
<dbReference type="SMART" id="SM00924">
    <property type="entry name" value="MgtE_N"/>
    <property type="match status" value="1"/>
</dbReference>
<dbReference type="NCBIfam" id="TIGR00400">
    <property type="entry name" value="mgtE"/>
    <property type="match status" value="1"/>
</dbReference>
<keyword evidence="9" id="KW-0479">Metal-binding</keyword>
<evidence type="ECO:0000313" key="12">
    <source>
        <dbReference type="Proteomes" id="UP000249739"/>
    </source>
</evidence>
<dbReference type="GO" id="GO:0046872">
    <property type="term" value="F:metal ion binding"/>
    <property type="evidence" value="ECO:0007669"/>
    <property type="project" value="UniProtKB-KW"/>
</dbReference>
<reference evidence="11 12" key="1">
    <citation type="submission" date="2017-08" db="EMBL/GenBank/DDBJ databases">
        <title>Infants hospitalized years apart are colonized by the same room-sourced microbial strains.</title>
        <authorList>
            <person name="Brooks B."/>
            <person name="Olm M.R."/>
            <person name="Firek B.A."/>
            <person name="Baker R."/>
            <person name="Thomas B.C."/>
            <person name="Morowitz M.J."/>
            <person name="Banfield J.F."/>
        </authorList>
    </citation>
    <scope>NUCLEOTIDE SEQUENCE [LARGE SCALE GENOMIC DNA]</scope>
    <source>
        <strain evidence="11">S2_006_000_R2_64</strain>
    </source>
</reference>
<dbReference type="Pfam" id="PF00571">
    <property type="entry name" value="CBS"/>
    <property type="match status" value="1"/>
</dbReference>
<evidence type="ECO:0000256" key="3">
    <source>
        <dbReference type="ARBA" id="ARBA00022448"/>
    </source>
</evidence>
<dbReference type="SMART" id="SM00116">
    <property type="entry name" value="CBS"/>
    <property type="match status" value="1"/>
</dbReference>
<evidence type="ECO:0000256" key="5">
    <source>
        <dbReference type="ARBA" id="ARBA00022842"/>
    </source>
</evidence>
<keyword evidence="5 9" id="KW-0460">Magnesium</keyword>
<dbReference type="InterPro" id="IPR000644">
    <property type="entry name" value="CBS_dom"/>
</dbReference>
<feature type="transmembrane region" description="Helical" evidence="9">
    <location>
        <begin position="446"/>
        <end position="469"/>
    </location>
</feature>
<dbReference type="AlphaFoldDB" id="A0A2W5HKY7"/>
<name>A0A2W5HKY7_9BACT</name>
<dbReference type="InterPro" id="IPR046342">
    <property type="entry name" value="CBS_dom_sf"/>
</dbReference>
<sequence length="470" mass="51907">MIEEDEKTPVISEEDVTEDEGTALLGLQDDEIARILEALDEEDADKLTLLFENLGPYDKADLLEKVNMDTRTRLLDYGSVLFQPEVFTYIQEEVRRRILENMEPGQIAGIISELDSDDALDLILPLEEEFKHEVIRKLSAKTRLVLQEGLSFPEESAGRLMQREFVAVPQFWTVGKTIDYLRAAAEDLPDTFYDLIVIDPSYHIAGEIPLHRLVRARRSEKIESLTLDDTHPIPATMDQEEVAEIFRNEDLASAPVVDEDGRLIGIITYDDVIDVIDEEAQEDLLKLGGIEEDDLYRSIMSTSSSRFRWLFINLFTAFLAASVISLFTVTIEKVVALAVLMPIVAGMGGNAGTQALTVAVRALATRELSSTNAWRVIGKEVAVGFVNGAIFAIMVGLVAGIWFHDPKLGAVIASAMVTNLVVAGFFGASVPIVLDRYDIDPAIASGVFLTAMTDCIGFLTFLGLASLFLL</sequence>
<dbReference type="PANTHER" id="PTHR43773">
    <property type="entry name" value="MAGNESIUM TRANSPORTER MGTE"/>
    <property type="match status" value="1"/>
</dbReference>
<dbReference type="InterPro" id="IPR038076">
    <property type="entry name" value="MgtE_N_sf"/>
</dbReference>
<evidence type="ECO:0000256" key="7">
    <source>
        <dbReference type="ARBA" id="ARBA00023136"/>
    </source>
</evidence>
<dbReference type="PANTHER" id="PTHR43773:SF1">
    <property type="entry name" value="MAGNESIUM TRANSPORTER MGTE"/>
    <property type="match status" value="1"/>
</dbReference>
<dbReference type="Gene3D" id="1.10.357.20">
    <property type="entry name" value="SLC41 divalent cation transporters, integral membrane domain"/>
    <property type="match status" value="1"/>
</dbReference>
<dbReference type="Gene3D" id="1.25.60.10">
    <property type="entry name" value="MgtE N-terminal domain-like"/>
    <property type="match status" value="1"/>
</dbReference>
<evidence type="ECO:0000256" key="1">
    <source>
        <dbReference type="ARBA" id="ARBA00004141"/>
    </source>
</evidence>
<keyword evidence="8" id="KW-0129">CBS domain</keyword>
<evidence type="ECO:0000256" key="2">
    <source>
        <dbReference type="ARBA" id="ARBA00009749"/>
    </source>
</evidence>
<dbReference type="PROSITE" id="PS51371">
    <property type="entry name" value="CBS"/>
    <property type="match status" value="1"/>
</dbReference>
<dbReference type="GO" id="GO:0015095">
    <property type="term" value="F:magnesium ion transmembrane transporter activity"/>
    <property type="evidence" value="ECO:0007669"/>
    <property type="project" value="UniProtKB-UniRule"/>
</dbReference>
<comment type="similarity">
    <text evidence="2 9">Belongs to the SLC41A transporter family.</text>
</comment>
<dbReference type="Proteomes" id="UP000249739">
    <property type="component" value="Unassembled WGS sequence"/>
</dbReference>
<evidence type="ECO:0000313" key="11">
    <source>
        <dbReference type="EMBL" id="PZP54429.1"/>
    </source>
</evidence>
<evidence type="ECO:0000256" key="4">
    <source>
        <dbReference type="ARBA" id="ARBA00022692"/>
    </source>
</evidence>
<keyword evidence="3 9" id="KW-0813">Transport</keyword>
<evidence type="ECO:0000256" key="9">
    <source>
        <dbReference type="RuleBase" id="RU362011"/>
    </source>
</evidence>
<dbReference type="Gene3D" id="3.10.580.10">
    <property type="entry name" value="CBS-domain"/>
    <property type="match status" value="1"/>
</dbReference>
<evidence type="ECO:0000256" key="6">
    <source>
        <dbReference type="ARBA" id="ARBA00022989"/>
    </source>
</evidence>
<dbReference type="GO" id="GO:0005886">
    <property type="term" value="C:plasma membrane"/>
    <property type="evidence" value="ECO:0007669"/>
    <property type="project" value="UniProtKB-SubCell"/>
</dbReference>
<keyword evidence="9" id="KW-1003">Cell membrane</keyword>
<feature type="transmembrane region" description="Helical" evidence="9">
    <location>
        <begin position="381"/>
        <end position="403"/>
    </location>
</feature>
<dbReference type="SUPFAM" id="SSF158791">
    <property type="entry name" value="MgtE N-terminal domain-like"/>
    <property type="match status" value="1"/>
</dbReference>